<dbReference type="EMBL" id="JAJNEC010000003">
    <property type="protein sequence ID" value="MCD2421566.1"/>
    <property type="molecule type" value="Genomic_DNA"/>
</dbReference>
<comment type="caution">
    <text evidence="1">The sequence shown here is derived from an EMBL/GenBank/DDBJ whole genome shotgun (WGS) entry which is preliminary data.</text>
</comment>
<evidence type="ECO:0000313" key="1">
    <source>
        <dbReference type="EMBL" id="MCD2421566.1"/>
    </source>
</evidence>
<name>A0ABS8PP38_9BACT</name>
<reference evidence="1 2" key="1">
    <citation type="submission" date="2021-11" db="EMBL/GenBank/DDBJ databases">
        <title>Genomic of Niabella pedocola.</title>
        <authorList>
            <person name="Wu T."/>
        </authorList>
    </citation>
    <scope>NUCLEOTIDE SEQUENCE [LARGE SCALE GENOMIC DNA]</scope>
    <source>
        <strain evidence="1 2">JCM 31011</strain>
    </source>
</reference>
<protein>
    <submittedName>
        <fullName evidence="1">Uncharacterized protein</fullName>
    </submittedName>
</protein>
<organism evidence="1 2">
    <name type="scientific">Niabella pedocola</name>
    <dbReference type="NCBI Taxonomy" id="1752077"/>
    <lineage>
        <taxon>Bacteria</taxon>
        <taxon>Pseudomonadati</taxon>
        <taxon>Bacteroidota</taxon>
        <taxon>Chitinophagia</taxon>
        <taxon>Chitinophagales</taxon>
        <taxon>Chitinophagaceae</taxon>
        <taxon>Niabella</taxon>
    </lineage>
</organism>
<dbReference type="Proteomes" id="UP001199816">
    <property type="component" value="Unassembled WGS sequence"/>
</dbReference>
<evidence type="ECO:0000313" key="2">
    <source>
        <dbReference type="Proteomes" id="UP001199816"/>
    </source>
</evidence>
<sequence>MGIFFQSLVDAAGHTGNAEMIDELFLKKLEHIKYWRPGTSGRVTGSLF</sequence>
<proteinExistence type="predicted"/>
<gene>
    <name evidence="1" type="ORF">LQ567_02255</name>
</gene>
<accession>A0ABS8PP38</accession>
<keyword evidence="2" id="KW-1185">Reference proteome</keyword>
<dbReference type="RefSeq" id="WP_231002471.1">
    <property type="nucleotide sequence ID" value="NZ_JAJNEC010000003.1"/>
</dbReference>